<name>A0ABU9VQG7_9CLOT</name>
<evidence type="ECO:0000313" key="1">
    <source>
        <dbReference type="EMBL" id="MEN1759299.1"/>
    </source>
</evidence>
<dbReference type="RefSeq" id="WP_343184672.1">
    <property type="nucleotide sequence ID" value="NZ_JBCITM010000002.1"/>
</dbReference>
<organism evidence="1 2">
    <name type="scientific">Anoxynatronum sibiricum</name>
    <dbReference type="NCBI Taxonomy" id="210623"/>
    <lineage>
        <taxon>Bacteria</taxon>
        <taxon>Bacillati</taxon>
        <taxon>Bacillota</taxon>
        <taxon>Clostridia</taxon>
        <taxon>Eubacteriales</taxon>
        <taxon>Clostridiaceae</taxon>
        <taxon>Anoxynatronum</taxon>
    </lineage>
</organism>
<reference evidence="1 2" key="1">
    <citation type="submission" date="2024-04" db="EMBL/GenBank/DDBJ databases">
        <title>Genome sequencing and metabolic network reconstruction of aminoacids and betaine degradation by Anoxynatronum sibiricum.</title>
        <authorList>
            <person name="Detkova E.N."/>
            <person name="Boltjanskaja Y.V."/>
            <person name="Mardanov A.V."/>
            <person name="Kevbrin V."/>
        </authorList>
    </citation>
    <scope>NUCLEOTIDE SEQUENCE [LARGE SCALE GENOMIC DNA]</scope>
    <source>
        <strain evidence="1 2">Z-7981</strain>
    </source>
</reference>
<evidence type="ECO:0000313" key="2">
    <source>
        <dbReference type="Proteomes" id="UP001407405"/>
    </source>
</evidence>
<accession>A0ABU9VQG7</accession>
<comment type="caution">
    <text evidence="1">The sequence shown here is derived from an EMBL/GenBank/DDBJ whole genome shotgun (WGS) entry which is preliminary data.</text>
</comment>
<proteinExistence type="predicted"/>
<dbReference type="EMBL" id="JBCITM010000002">
    <property type="protein sequence ID" value="MEN1759299.1"/>
    <property type="molecule type" value="Genomic_DNA"/>
</dbReference>
<sequence length="129" mass="14607">MVKNKRGFTLIEVLLALLMLGLFFIPVSHGVVLSVKINAQSHQRITAMRGQQAQLEEAMVLLEADEPIQIHQQVFHHTPFIQLSSTSSDMDDDNLTVNVPTLRVLQLPGEKPWNTPRYYPLPEGDAYEE</sequence>
<dbReference type="InterPro" id="IPR012902">
    <property type="entry name" value="N_methyl_site"/>
</dbReference>
<keyword evidence="2" id="KW-1185">Reference proteome</keyword>
<gene>
    <name evidence="1" type="ORF">AAIG11_02330</name>
</gene>
<dbReference type="NCBIfam" id="TIGR02532">
    <property type="entry name" value="IV_pilin_GFxxxE"/>
    <property type="match status" value="1"/>
</dbReference>
<dbReference type="Pfam" id="PF07963">
    <property type="entry name" value="N_methyl"/>
    <property type="match status" value="1"/>
</dbReference>
<dbReference type="Proteomes" id="UP001407405">
    <property type="component" value="Unassembled WGS sequence"/>
</dbReference>
<protein>
    <submittedName>
        <fullName evidence="1">Prepilin-type N-terminal cleavage/methylation domain-containing protein</fullName>
    </submittedName>
</protein>